<dbReference type="EMBL" id="MT144322">
    <property type="protein sequence ID" value="QJA52217.1"/>
    <property type="molecule type" value="Genomic_DNA"/>
</dbReference>
<evidence type="ECO:0000313" key="1">
    <source>
        <dbReference type="EMBL" id="QJA52217.1"/>
    </source>
</evidence>
<sequence>MAMSTKLIQVPVKGLRKQLGPNLIDEIETPECKNVHEVDQEIYNSPGLSDFGPNDDSLKLYLYYDTGDDSQLGLRINTNDNIKLAQSITTGAASRTSNKIKLKLKRNGTITAAKKVYVTIEADSTGPAGTPITNGTSADVLCTAITGTAGWIEFTFTTAFTLTASTKYWIVLQGDYDVSGTNYIEWEIDNGSSPYTDGDAYIYDSSWASAGADKDFMFKMYRDTTTIMLQDTFYLRGGSSFFMVCTLDRCFRYNSTSNIWVDLTGSLASMLFTGTVDDGFCSDTYPGDDLWLVTNYINTIRKWGGSGLLLVLGGSPPRCKYLKIYKDVLFAGYCYYGSEDQPQLVMWCDTGALETWTGGASGSKLFYESIDFLSGLGLLKDFLVVYKERSIYLGYSVTTSSYFDFDLRLSGVGPMNQDLIAELGNMLLFVSWEDIYIWDGTNSKSICSDRIKREFFSTMDPDNSLRSFSIVEEEVAEWHIFVPAMGDEHCSIEWIYNYDRDTWFKAKRPTQVTCAGWYVLDSTVAIEDLVGTIDQQTWRLGDRTVSGLISINVLATVNGELFKVDYNTAEDDGAAIESWIDTKDFTFTDEEGIRIRGHISEFFLEGAGNMVDLYTSTDAGVSYQLRKAFTLSGDYGVRHYPLRINAEMIRFRLYKYQVGGNFRIRQIGFRVAQGGRL</sequence>
<name>A0A6H1ZY24_9ZZZZ</name>
<protein>
    <submittedName>
        <fullName evidence="1">Uncharacterized protein</fullName>
    </submittedName>
</protein>
<dbReference type="EMBL" id="MT141431">
    <property type="protein sequence ID" value="QJA61138.1"/>
    <property type="molecule type" value="Genomic_DNA"/>
</dbReference>
<organism evidence="1">
    <name type="scientific">viral metagenome</name>
    <dbReference type="NCBI Taxonomy" id="1070528"/>
    <lineage>
        <taxon>unclassified sequences</taxon>
        <taxon>metagenomes</taxon>
        <taxon>organismal metagenomes</taxon>
    </lineage>
</organism>
<reference evidence="1" key="1">
    <citation type="submission" date="2020-03" db="EMBL/GenBank/DDBJ databases">
        <title>The deep terrestrial virosphere.</title>
        <authorList>
            <person name="Holmfeldt K."/>
            <person name="Nilsson E."/>
            <person name="Simone D."/>
            <person name="Lopez-Fernandez M."/>
            <person name="Wu X."/>
            <person name="de Brujin I."/>
            <person name="Lundin D."/>
            <person name="Andersson A."/>
            <person name="Bertilsson S."/>
            <person name="Dopson M."/>
        </authorList>
    </citation>
    <scope>NUCLEOTIDE SEQUENCE</scope>
    <source>
        <strain evidence="3">MM415A01903</strain>
        <strain evidence="2">MM415B00998</strain>
        <strain evidence="1">TM448A02530</strain>
    </source>
</reference>
<dbReference type="AlphaFoldDB" id="A0A6H1ZY24"/>
<gene>
    <name evidence="3" type="ORF">MM415A01903_0006</name>
    <name evidence="2" type="ORF">MM415B00998_0024</name>
    <name evidence="1" type="ORF">TM448A02530_0007</name>
</gene>
<accession>A0A6H1ZY24</accession>
<evidence type="ECO:0000313" key="2">
    <source>
        <dbReference type="EMBL" id="QJA61138.1"/>
    </source>
</evidence>
<dbReference type="NCBIfam" id="NF041539">
    <property type="entry name" value="choice_anch_R"/>
    <property type="match status" value="1"/>
</dbReference>
<evidence type="ECO:0000313" key="3">
    <source>
        <dbReference type="EMBL" id="QJA74893.1"/>
    </source>
</evidence>
<dbReference type="EMBL" id="MT142127">
    <property type="protein sequence ID" value="QJA74893.1"/>
    <property type="molecule type" value="Genomic_DNA"/>
</dbReference>
<proteinExistence type="predicted"/>